<dbReference type="NCBIfam" id="TIGR01947">
    <property type="entry name" value="rnfG"/>
    <property type="match status" value="1"/>
</dbReference>
<keyword evidence="9" id="KW-1185">Reference proteome</keyword>
<dbReference type="EMBL" id="RCDA01000002">
    <property type="protein sequence ID" value="RLK48597.1"/>
    <property type="molecule type" value="Genomic_DNA"/>
</dbReference>
<dbReference type="EC" id="7.-.-.-" evidence="6"/>
<sequence>MTLRNILLAGAILGGFAAAGTTLVVITHEFTAERIADEREATLLQRLNEVLPAHLYDNALHEDTRQVPGDALGRPGESLTVYRAWQGNEPVAAILTVVAPDGYNGQIRLLMGVMLDGTLTGVRVVQHQETPGLGDLIEADRSDWIHDFAGRRLGDPPAERWTVERDGGDFDQFTGATVTPRAVVHAVRRGLEWFERHQTAVFPELDDPHRG</sequence>
<keyword evidence="2 6" id="KW-0597">Phosphoprotein</keyword>
<comment type="similarity">
    <text evidence="6">Belongs to the RnfG family.</text>
</comment>
<evidence type="ECO:0000256" key="3">
    <source>
        <dbReference type="ARBA" id="ARBA00022630"/>
    </source>
</evidence>
<evidence type="ECO:0000259" key="7">
    <source>
        <dbReference type="SMART" id="SM00900"/>
    </source>
</evidence>
<dbReference type="GO" id="GO:0022900">
    <property type="term" value="P:electron transport chain"/>
    <property type="evidence" value="ECO:0007669"/>
    <property type="project" value="UniProtKB-UniRule"/>
</dbReference>
<comment type="cofactor">
    <cofactor evidence="6">
        <name>FMN</name>
        <dbReference type="ChEBI" id="CHEBI:58210"/>
    </cofactor>
</comment>
<comment type="caution">
    <text evidence="8">The sequence shown here is derived from an EMBL/GenBank/DDBJ whole genome shotgun (WGS) entry which is preliminary data.</text>
</comment>
<keyword evidence="6" id="KW-1278">Translocase</keyword>
<dbReference type="InterPro" id="IPR007329">
    <property type="entry name" value="FMN-bd"/>
</dbReference>
<dbReference type="RefSeq" id="WP_211328273.1">
    <property type="nucleotide sequence ID" value="NZ_RCDA01000002.1"/>
</dbReference>
<evidence type="ECO:0000313" key="8">
    <source>
        <dbReference type="EMBL" id="RLK48597.1"/>
    </source>
</evidence>
<keyword evidence="6" id="KW-0472">Membrane</keyword>
<dbReference type="GO" id="GO:0010181">
    <property type="term" value="F:FMN binding"/>
    <property type="evidence" value="ECO:0007669"/>
    <property type="project" value="InterPro"/>
</dbReference>
<dbReference type="SMART" id="SM00900">
    <property type="entry name" value="FMN_bind"/>
    <property type="match status" value="1"/>
</dbReference>
<comment type="subunit">
    <text evidence="6">The complex is composed of six subunits: RnfA, RnfB, RnfC, RnfD, RnfE and RnfG.</text>
</comment>
<dbReference type="PIRSF" id="PIRSF006091">
    <property type="entry name" value="E_trnsport_RnfG"/>
    <property type="match status" value="1"/>
</dbReference>
<keyword evidence="6" id="KW-0812">Transmembrane</keyword>
<reference evidence="8 9" key="1">
    <citation type="submission" date="2018-10" db="EMBL/GenBank/DDBJ databases">
        <title>Genomic Encyclopedia of Type Strains, Phase IV (KMG-IV): sequencing the most valuable type-strain genomes for metagenomic binning, comparative biology and taxonomic classification.</title>
        <authorList>
            <person name="Goeker M."/>
        </authorList>
    </citation>
    <scope>NUCLEOTIDE SEQUENCE [LARGE SCALE GENOMIC DNA]</scope>
    <source>
        <strain evidence="8 9">DSM 12769</strain>
    </source>
</reference>
<name>A0A498C0P0_9GAMM</name>
<dbReference type="InterPro" id="IPR010209">
    <property type="entry name" value="Ion_transpt_RnfG/RsxG"/>
</dbReference>
<dbReference type="GO" id="GO:0009055">
    <property type="term" value="F:electron transfer activity"/>
    <property type="evidence" value="ECO:0007669"/>
    <property type="project" value="InterPro"/>
</dbReference>
<keyword evidence="5 6" id="KW-0249">Electron transport</keyword>
<dbReference type="HAMAP" id="MF_00479">
    <property type="entry name" value="RsxG_RnfG"/>
    <property type="match status" value="1"/>
</dbReference>
<organism evidence="8 9">
    <name type="scientific">Alkalispirillum mobile</name>
    <dbReference type="NCBI Taxonomy" id="85925"/>
    <lineage>
        <taxon>Bacteria</taxon>
        <taxon>Pseudomonadati</taxon>
        <taxon>Pseudomonadota</taxon>
        <taxon>Gammaproteobacteria</taxon>
        <taxon>Chromatiales</taxon>
        <taxon>Ectothiorhodospiraceae</taxon>
        <taxon>Alkalispirillum</taxon>
    </lineage>
</organism>
<protein>
    <recommendedName>
        <fullName evidence="6">Ion-translocating oxidoreductase complex subunit G</fullName>
        <ecNumber evidence="6">7.-.-.-</ecNumber>
    </recommendedName>
    <alternativeName>
        <fullName evidence="6">Rnf electron transport complex subunit G</fullName>
    </alternativeName>
</protein>
<keyword evidence="4 6" id="KW-0288">FMN</keyword>
<dbReference type="AlphaFoldDB" id="A0A498C0P0"/>
<comment type="function">
    <text evidence="6">Part of a membrane-bound complex that couples electron transfer with translocation of ions across the membrane.</text>
</comment>
<keyword evidence="6" id="KW-1133">Transmembrane helix</keyword>
<keyword evidence="3 6" id="KW-0285">Flavoprotein</keyword>
<dbReference type="GO" id="GO:0005886">
    <property type="term" value="C:plasma membrane"/>
    <property type="evidence" value="ECO:0007669"/>
    <property type="project" value="UniProtKB-SubCell"/>
</dbReference>
<keyword evidence="6" id="KW-0997">Cell inner membrane</keyword>
<accession>A0A498C0P0</accession>
<comment type="subcellular location">
    <subcellularLocation>
        <location evidence="6">Cell inner membrane</location>
        <topology evidence="6">Single-pass membrane protein</topology>
    </subcellularLocation>
</comment>
<evidence type="ECO:0000256" key="1">
    <source>
        <dbReference type="ARBA" id="ARBA00022448"/>
    </source>
</evidence>
<feature type="modified residue" description="FMN phosphoryl threonine" evidence="6">
    <location>
        <position position="177"/>
    </location>
</feature>
<evidence type="ECO:0000256" key="2">
    <source>
        <dbReference type="ARBA" id="ARBA00022553"/>
    </source>
</evidence>
<keyword evidence="6" id="KW-1003">Cell membrane</keyword>
<dbReference type="Pfam" id="PF04205">
    <property type="entry name" value="FMN_bind"/>
    <property type="match status" value="1"/>
</dbReference>
<keyword evidence="1 6" id="KW-0813">Transport</keyword>
<evidence type="ECO:0000256" key="4">
    <source>
        <dbReference type="ARBA" id="ARBA00022643"/>
    </source>
</evidence>
<proteinExistence type="inferred from homology"/>
<evidence type="ECO:0000256" key="6">
    <source>
        <dbReference type="HAMAP-Rule" id="MF_00479"/>
    </source>
</evidence>
<dbReference type="NCBIfam" id="NF002519">
    <property type="entry name" value="PRK01908.1"/>
    <property type="match status" value="1"/>
</dbReference>
<feature type="domain" description="FMN-binding" evidence="7">
    <location>
        <begin position="102"/>
        <end position="194"/>
    </location>
</feature>
<evidence type="ECO:0000313" key="9">
    <source>
        <dbReference type="Proteomes" id="UP000275461"/>
    </source>
</evidence>
<dbReference type="Proteomes" id="UP000275461">
    <property type="component" value="Unassembled WGS sequence"/>
</dbReference>
<dbReference type="PANTHER" id="PTHR36118">
    <property type="entry name" value="ION-TRANSLOCATING OXIDOREDUCTASE COMPLEX SUBUNIT G"/>
    <property type="match status" value="1"/>
</dbReference>
<dbReference type="PANTHER" id="PTHR36118:SF1">
    <property type="entry name" value="ION-TRANSLOCATING OXIDOREDUCTASE COMPLEX SUBUNIT G"/>
    <property type="match status" value="1"/>
</dbReference>
<evidence type="ECO:0000256" key="5">
    <source>
        <dbReference type="ARBA" id="ARBA00022982"/>
    </source>
</evidence>
<gene>
    <name evidence="6" type="primary">rnfG</name>
    <name evidence="8" type="ORF">DFR31_1702</name>
</gene>